<feature type="chain" id="PRO_5047326901" evidence="2">
    <location>
        <begin position="28"/>
        <end position="611"/>
    </location>
</feature>
<dbReference type="EMBL" id="JACOFU010000006">
    <property type="protein sequence ID" value="MBC3832843.1"/>
    <property type="molecule type" value="Genomic_DNA"/>
</dbReference>
<evidence type="ECO:0000313" key="3">
    <source>
        <dbReference type="EMBL" id="MBC3832843.1"/>
    </source>
</evidence>
<dbReference type="Gene3D" id="1.25.40.10">
    <property type="entry name" value="Tetratricopeptide repeat domain"/>
    <property type="match status" value="3"/>
</dbReference>
<dbReference type="InterPro" id="IPR019734">
    <property type="entry name" value="TPR_rpt"/>
</dbReference>
<proteinExistence type="predicted"/>
<name>A0ABR6XTP2_9BURK</name>
<dbReference type="InterPro" id="IPR011990">
    <property type="entry name" value="TPR-like_helical_dom_sf"/>
</dbReference>
<protein>
    <submittedName>
        <fullName evidence="3">Tetratricopeptide repeat protein</fullName>
    </submittedName>
</protein>
<dbReference type="SUPFAM" id="SSF48452">
    <property type="entry name" value="TPR-like"/>
    <property type="match status" value="2"/>
</dbReference>
<dbReference type="PANTHER" id="PTHR12558:SF13">
    <property type="entry name" value="CELL DIVISION CYCLE PROTEIN 27 HOMOLOG"/>
    <property type="match status" value="1"/>
</dbReference>
<dbReference type="Pfam" id="PF13432">
    <property type="entry name" value="TPR_16"/>
    <property type="match status" value="2"/>
</dbReference>
<gene>
    <name evidence="3" type="ORF">H8K33_15140</name>
</gene>
<feature type="repeat" description="TPR" evidence="1">
    <location>
        <begin position="563"/>
        <end position="596"/>
    </location>
</feature>
<dbReference type="SMART" id="SM00028">
    <property type="entry name" value="TPR"/>
    <property type="match status" value="6"/>
</dbReference>
<keyword evidence="2" id="KW-0732">Signal</keyword>
<accession>A0ABR6XTP2</accession>
<dbReference type="Proteomes" id="UP000643610">
    <property type="component" value="Unassembled WGS sequence"/>
</dbReference>
<dbReference type="PANTHER" id="PTHR12558">
    <property type="entry name" value="CELL DIVISION CYCLE 16,23,27"/>
    <property type="match status" value="1"/>
</dbReference>
<reference evidence="3 4" key="1">
    <citation type="submission" date="2020-08" db="EMBL/GenBank/DDBJ databases">
        <title>Novel species isolated from subtropical streams in China.</title>
        <authorList>
            <person name="Lu H."/>
        </authorList>
    </citation>
    <scope>NUCLEOTIDE SEQUENCE [LARGE SCALE GENOMIC DNA]</scope>
    <source>
        <strain evidence="3 4">KCTC 52442</strain>
    </source>
</reference>
<evidence type="ECO:0000256" key="2">
    <source>
        <dbReference type="SAM" id="SignalP"/>
    </source>
</evidence>
<comment type="caution">
    <text evidence="3">The sequence shown here is derived from an EMBL/GenBank/DDBJ whole genome shotgun (WGS) entry which is preliminary data.</text>
</comment>
<evidence type="ECO:0000313" key="4">
    <source>
        <dbReference type="Proteomes" id="UP000643610"/>
    </source>
</evidence>
<dbReference type="PROSITE" id="PS50005">
    <property type="entry name" value="TPR"/>
    <property type="match status" value="1"/>
</dbReference>
<organism evidence="3 4">
    <name type="scientific">Undibacterium amnicola</name>
    <dbReference type="NCBI Taxonomy" id="1834038"/>
    <lineage>
        <taxon>Bacteria</taxon>
        <taxon>Pseudomonadati</taxon>
        <taxon>Pseudomonadota</taxon>
        <taxon>Betaproteobacteria</taxon>
        <taxon>Burkholderiales</taxon>
        <taxon>Oxalobacteraceae</taxon>
        <taxon>Undibacterium</taxon>
    </lineage>
</organism>
<sequence>MKITNYYTSPLLVTLCLIGISIHPALAQSSNKTEKIPYSKPVKTKATSGSPKLILTEEKSAVAQDPQSKAGETGLSKEILYKLTASDIALQRGEWQGPFVTIMGLAQQTRDPRLAKRAAEIAMSAQQIDESMSAVHLWRELAPNSQEADQYYLSLVVVKNDYPAIEKFYSEWLKKSTPEEKPGVVHQAQRSLNRTSNKQAAFLSLEKILRDEKNSIDGHIALSRAAYRANDVERAQQEAKAALALDPNSELGILTLANASEKSAAFELVAEFLKNNPNAKEVRLAYATMLMDSKQLPLAKATFLSFLQDPDKSPLSKAQTLHTLGSIELEMGQLDVAESYFKQVLGAVAKDEDNSTAYISLAQIALQRKDKQTADFWLSKIESNEGKNPAWFTIQMRRAMLLASDRKFLEARQFLQTVKANADSEQVLLLQTEAQIMRDAGQSTEAFVLLQMALSEFPRSAELLYDFAMLAESLKQYPDMEMALKQLIQIAPNNALAYNALGYSYADRNVQLDEALSLIEAANQLNPNDPYILDSLGWVKYRLKQFADAEQYLRLSLGMRQDADVSVHLAEILWVQSKKEEALQLFAEARKRDPDNALLKSTLQRLELNLP</sequence>
<feature type="signal peptide" evidence="2">
    <location>
        <begin position="1"/>
        <end position="27"/>
    </location>
</feature>
<keyword evidence="1" id="KW-0802">TPR repeat</keyword>
<dbReference type="RefSeq" id="WP_186891885.1">
    <property type="nucleotide sequence ID" value="NZ_JACOFU010000006.1"/>
</dbReference>
<evidence type="ECO:0000256" key="1">
    <source>
        <dbReference type="PROSITE-ProRule" id="PRU00339"/>
    </source>
</evidence>
<keyword evidence="4" id="KW-1185">Reference proteome</keyword>